<keyword evidence="2" id="KW-0328">Glycosyltransferase</keyword>
<dbReference type="SUPFAM" id="SSF53448">
    <property type="entry name" value="Nucleotide-diphospho-sugar transferases"/>
    <property type="match status" value="1"/>
</dbReference>
<dbReference type="InterPro" id="IPR001173">
    <property type="entry name" value="Glyco_trans_2-like"/>
</dbReference>
<organism evidence="5 6">
    <name type="scientific">Hymenobacter ginkgonis</name>
    <dbReference type="NCBI Taxonomy" id="2682976"/>
    <lineage>
        <taxon>Bacteria</taxon>
        <taxon>Pseudomonadati</taxon>
        <taxon>Bacteroidota</taxon>
        <taxon>Cytophagia</taxon>
        <taxon>Cytophagales</taxon>
        <taxon>Hymenobacteraceae</taxon>
        <taxon>Hymenobacter</taxon>
    </lineage>
</organism>
<dbReference type="InterPro" id="IPR029044">
    <property type="entry name" value="Nucleotide-diphossugar_trans"/>
</dbReference>
<dbReference type="PANTHER" id="PTHR43398">
    <property type="entry name" value="DOLICHOL-PHOSPHATE MANNOSYLTRANSFERASE SUBUNIT 1"/>
    <property type="match status" value="1"/>
</dbReference>
<evidence type="ECO:0000313" key="5">
    <source>
        <dbReference type="EMBL" id="MVN77181.1"/>
    </source>
</evidence>
<dbReference type="EMBL" id="WQKZ01000003">
    <property type="protein sequence ID" value="MVN77181.1"/>
    <property type="molecule type" value="Genomic_DNA"/>
</dbReference>
<comment type="caution">
    <text evidence="5">The sequence shown here is derived from an EMBL/GenBank/DDBJ whole genome shotgun (WGS) entry which is preliminary data.</text>
</comment>
<accession>A0A7K1TG86</accession>
<dbReference type="CDD" id="cd06442">
    <property type="entry name" value="DPM1_like"/>
    <property type="match status" value="1"/>
</dbReference>
<dbReference type="RefSeq" id="WP_157567279.1">
    <property type="nucleotide sequence ID" value="NZ_WQKZ01000003.1"/>
</dbReference>
<dbReference type="GO" id="GO:0009247">
    <property type="term" value="P:glycolipid biosynthetic process"/>
    <property type="evidence" value="ECO:0007669"/>
    <property type="project" value="TreeGrafter"/>
</dbReference>
<keyword evidence="6" id="KW-1185">Reference proteome</keyword>
<dbReference type="FunFam" id="3.90.550.10:FF:000128">
    <property type="entry name" value="Glycosyl transferase family 2"/>
    <property type="match status" value="1"/>
</dbReference>
<dbReference type="GO" id="GO:0004582">
    <property type="term" value="F:dolichyl-phosphate beta-D-mannosyltransferase activity"/>
    <property type="evidence" value="ECO:0007669"/>
    <property type="project" value="InterPro"/>
</dbReference>
<dbReference type="Proteomes" id="UP000441336">
    <property type="component" value="Unassembled WGS sequence"/>
</dbReference>
<evidence type="ECO:0000256" key="3">
    <source>
        <dbReference type="ARBA" id="ARBA00022679"/>
    </source>
</evidence>
<name>A0A7K1TG86_9BACT</name>
<proteinExistence type="inferred from homology"/>
<sequence>MAAGLVLIPTYNERDNAELIIRAVLKVPKNFHVLIIDDGSPDGTGAIVRGLIPEFEGRLFLEERSGKQGLGTAYIYGFRWALARGYSYVFEMDADFSHNPQDLLRLYEACAVQGYDLAVGSRYSDGVNVVNWPMSRVLMSYFASKYVRFITGMPIHDATAGFKCYKADVLRAINLSRIHFVGYAFQIEMKWLAYCLGFRIKEVPIIFTDRTRGQSKMSKGIFKEALFGVVQMKVSSWVHPPRRAHASAALQGLPTPQAAQ</sequence>
<evidence type="ECO:0000313" key="6">
    <source>
        <dbReference type="Proteomes" id="UP000441336"/>
    </source>
</evidence>
<evidence type="ECO:0000259" key="4">
    <source>
        <dbReference type="Pfam" id="PF00535"/>
    </source>
</evidence>
<evidence type="ECO:0000256" key="2">
    <source>
        <dbReference type="ARBA" id="ARBA00022676"/>
    </source>
</evidence>
<dbReference type="InterPro" id="IPR039528">
    <property type="entry name" value="DPM1-like"/>
</dbReference>
<comment type="similarity">
    <text evidence="1">Belongs to the glycosyltransferase 2 family.</text>
</comment>
<keyword evidence="3 5" id="KW-0808">Transferase</keyword>
<gene>
    <name evidence="5" type="ORF">GO988_12670</name>
</gene>
<feature type="domain" description="Glycosyltransferase 2-like" evidence="4">
    <location>
        <begin position="6"/>
        <end position="171"/>
    </location>
</feature>
<evidence type="ECO:0000256" key="1">
    <source>
        <dbReference type="ARBA" id="ARBA00006739"/>
    </source>
</evidence>
<protein>
    <submittedName>
        <fullName evidence="5">Glycosyltransferase</fullName>
    </submittedName>
</protein>
<dbReference type="GO" id="GO:0016020">
    <property type="term" value="C:membrane"/>
    <property type="evidence" value="ECO:0007669"/>
    <property type="project" value="GOC"/>
</dbReference>
<dbReference type="Pfam" id="PF00535">
    <property type="entry name" value="Glycos_transf_2"/>
    <property type="match status" value="1"/>
</dbReference>
<dbReference type="AlphaFoldDB" id="A0A7K1TG86"/>
<dbReference type="Gene3D" id="3.90.550.10">
    <property type="entry name" value="Spore Coat Polysaccharide Biosynthesis Protein SpsA, Chain A"/>
    <property type="match status" value="1"/>
</dbReference>
<reference evidence="5 6" key="1">
    <citation type="submission" date="2019-12" db="EMBL/GenBank/DDBJ databases">
        <title>Hymenobacter sp. HMF4947 Genome sequencing and assembly.</title>
        <authorList>
            <person name="Kang H."/>
            <person name="Cha I."/>
            <person name="Kim H."/>
            <person name="Joh K."/>
        </authorList>
    </citation>
    <scope>NUCLEOTIDE SEQUENCE [LARGE SCALE GENOMIC DNA]</scope>
    <source>
        <strain evidence="5 6">HMF4947</strain>
    </source>
</reference>
<dbReference type="PANTHER" id="PTHR43398:SF1">
    <property type="entry name" value="DOLICHOL-PHOSPHATE MANNOSYLTRANSFERASE SUBUNIT 1"/>
    <property type="match status" value="1"/>
</dbReference>